<feature type="compositionally biased region" description="Polar residues" evidence="1">
    <location>
        <begin position="210"/>
        <end position="220"/>
    </location>
</feature>
<keyword evidence="2" id="KW-0812">Transmembrane</keyword>
<feature type="transmembrane region" description="Helical" evidence="2">
    <location>
        <begin position="84"/>
        <end position="105"/>
    </location>
</feature>
<feature type="compositionally biased region" description="Low complexity" evidence="1">
    <location>
        <begin position="53"/>
        <end position="72"/>
    </location>
</feature>
<feature type="signal peptide" evidence="3">
    <location>
        <begin position="1"/>
        <end position="29"/>
    </location>
</feature>
<evidence type="ECO:0000313" key="4">
    <source>
        <dbReference type="EMBL" id="EWC45400.1"/>
    </source>
</evidence>
<feature type="region of interest" description="Disordered" evidence="1">
    <location>
        <begin position="53"/>
        <end position="74"/>
    </location>
</feature>
<feature type="compositionally biased region" description="Polar residues" evidence="1">
    <location>
        <begin position="456"/>
        <end position="465"/>
    </location>
</feature>
<evidence type="ECO:0000256" key="1">
    <source>
        <dbReference type="SAM" id="MobiDB-lite"/>
    </source>
</evidence>
<sequence length="591" mass="63998">MARYQLASRQQGRLALASALLIFSQLSAARPTLTATPTPSTSILPQSIATATSIPTSTPTATGSDAAATSAPTEEKGPSMLITISYFGIAVCGSILIIFLLTAWISRRRKRRPEHEQPMCNVRTEYFEYIKTGDQYQGFEPGPMVVAETSPQLGATSAGRTSTQDATGVSPSSNLLAPVAPEEEPKSAGKFSFKSAFSSTFKTKSRATEETVNTPSSSPSRPALSIDVTPNPPSRPAGFPEYFIPKRLRRESTSLTATTRIAPTNPQGHMQVPPMPRFETGGKVVYPKPSDPVTPVDTPTGTGNGQKTTDRNQHAQQHRKSRGSRYSDVHRRGRRSRGVSMMSQAGHGHNSRRPRPISSTTIASSVDGNEDADEYYYDYDDYDVDVDGDDDYDYDDRYSYDASRDYQHKQQRYNKYGRDSVRSSMYRAPLSHPPPHGRHAVPPPPSQSHGLGIQTHPHNYTSAVSSHELAASPPRGGYAYSSSGKSAVSNASGNSKTSHSTDARSKAATVGGSSLRHVHSEATMPPPVPPKDWEVVPINIGGFPTFVAAVKPSVRVVPATGLPMNPRPGRESVVGRERWPEKGARPKIGRI</sequence>
<proteinExistence type="predicted"/>
<keyword evidence="2" id="KW-0472">Membrane</keyword>
<dbReference type="OrthoDB" id="5373512at2759"/>
<feature type="chain" id="PRO_5004895757" evidence="3">
    <location>
        <begin position="30"/>
        <end position="591"/>
    </location>
</feature>
<dbReference type="AlphaFoldDB" id="W7I8N8"/>
<evidence type="ECO:0000256" key="2">
    <source>
        <dbReference type="SAM" id="Phobius"/>
    </source>
</evidence>
<feature type="region of interest" description="Disordered" evidence="1">
    <location>
        <begin position="279"/>
        <end position="529"/>
    </location>
</feature>
<feature type="compositionally biased region" description="Polar residues" evidence="1">
    <location>
        <begin position="357"/>
        <end position="366"/>
    </location>
</feature>
<feature type="compositionally biased region" description="Low complexity" evidence="1">
    <location>
        <begin position="291"/>
        <end position="301"/>
    </location>
</feature>
<organism evidence="4 5">
    <name type="scientific">Drechslerella stenobrocha 248</name>
    <dbReference type="NCBI Taxonomy" id="1043628"/>
    <lineage>
        <taxon>Eukaryota</taxon>
        <taxon>Fungi</taxon>
        <taxon>Dikarya</taxon>
        <taxon>Ascomycota</taxon>
        <taxon>Pezizomycotina</taxon>
        <taxon>Orbiliomycetes</taxon>
        <taxon>Orbiliales</taxon>
        <taxon>Orbiliaceae</taxon>
        <taxon>Drechslerella</taxon>
    </lineage>
</organism>
<feature type="compositionally biased region" description="Basic and acidic residues" evidence="1">
    <location>
        <begin position="568"/>
        <end position="584"/>
    </location>
</feature>
<feature type="compositionally biased region" description="Basic and acidic residues" evidence="1">
    <location>
        <begin position="395"/>
        <end position="408"/>
    </location>
</feature>
<evidence type="ECO:0000256" key="3">
    <source>
        <dbReference type="SAM" id="SignalP"/>
    </source>
</evidence>
<accession>W7I8N8</accession>
<feature type="compositionally biased region" description="Acidic residues" evidence="1">
    <location>
        <begin position="368"/>
        <end position="394"/>
    </location>
</feature>
<feature type="region of interest" description="Disordered" evidence="1">
    <location>
        <begin position="152"/>
        <end position="188"/>
    </location>
</feature>
<protein>
    <submittedName>
        <fullName evidence="4">Uncharacterized protein</fullName>
    </submittedName>
</protein>
<feature type="compositionally biased region" description="Low complexity" evidence="1">
    <location>
        <begin position="476"/>
        <end position="496"/>
    </location>
</feature>
<keyword evidence="2" id="KW-1133">Transmembrane helix</keyword>
<feature type="region of interest" description="Disordered" evidence="1">
    <location>
        <begin position="562"/>
        <end position="591"/>
    </location>
</feature>
<feature type="region of interest" description="Disordered" evidence="1">
    <location>
        <begin position="202"/>
        <end position="241"/>
    </location>
</feature>
<reference evidence="4 5" key="1">
    <citation type="submission" date="2013-05" db="EMBL/GenBank/DDBJ databases">
        <title>Drechslerella stenobrocha genome reveals carnivorous origination and mechanical trapping mechanism of predatory fungi.</title>
        <authorList>
            <person name="Liu X."/>
            <person name="Zhang W."/>
            <person name="Liu K."/>
        </authorList>
    </citation>
    <scope>NUCLEOTIDE SEQUENCE [LARGE SCALE GENOMIC DNA]</scope>
    <source>
        <strain evidence="4 5">248</strain>
    </source>
</reference>
<name>W7I8N8_9PEZI</name>
<keyword evidence="3" id="KW-0732">Signal</keyword>
<dbReference type="HOGENOM" id="CLU_461522_0_0_1"/>
<dbReference type="Proteomes" id="UP000024837">
    <property type="component" value="Unassembled WGS sequence"/>
</dbReference>
<dbReference type="EMBL" id="KI966427">
    <property type="protein sequence ID" value="EWC45400.1"/>
    <property type="molecule type" value="Genomic_DNA"/>
</dbReference>
<keyword evidence="5" id="KW-1185">Reference proteome</keyword>
<feature type="compositionally biased region" description="Polar residues" evidence="1">
    <location>
        <begin position="152"/>
        <end position="175"/>
    </location>
</feature>
<evidence type="ECO:0000313" key="5">
    <source>
        <dbReference type="Proteomes" id="UP000024837"/>
    </source>
</evidence>
<gene>
    <name evidence="4" type="ORF">DRE_00799</name>
</gene>